<accession>A0AAU7P0D7</accession>
<reference evidence="2 3" key="1">
    <citation type="journal article" date="2024" name="Microbiology">
        <title>Methylomarinum rosea sp. nov., a novel halophilic methanotrophic bacterium from the hypersaline Lake Elton.</title>
        <authorList>
            <person name="Suleimanov R.Z."/>
            <person name="Oshkin I.Y."/>
            <person name="Danilova O.V."/>
            <person name="Suzina N.E."/>
            <person name="Dedysh S.N."/>
        </authorList>
    </citation>
    <scope>NUCLEOTIDE SEQUENCE [LARGE SCALE GENOMIC DNA]</scope>
    <source>
        <strain evidence="2 3">Ch1-1</strain>
        <plasmid evidence="3">unnamed2</plasmid>
    </source>
</reference>
<gene>
    <name evidence="2" type="ORF">Q9L42_020335</name>
</gene>
<evidence type="ECO:0000313" key="3">
    <source>
        <dbReference type="Proteomes" id="UP001225378"/>
    </source>
</evidence>
<name>A0AAU7P0D7_9GAMM</name>
<dbReference type="Pfam" id="PF18974">
    <property type="entry name" value="DUF5710"/>
    <property type="match status" value="1"/>
</dbReference>
<geneLocation type="plasmid" evidence="2 3">
    <name>unnamed2</name>
</geneLocation>
<proteinExistence type="predicted"/>
<dbReference type="Proteomes" id="UP001225378">
    <property type="component" value="Plasmid unnamed2"/>
</dbReference>
<dbReference type="AlphaFoldDB" id="A0AAU7P0D7"/>
<organism evidence="2 3">
    <name type="scientific">Methylomarinum roseum</name>
    <dbReference type="NCBI Taxonomy" id="3067653"/>
    <lineage>
        <taxon>Bacteria</taxon>
        <taxon>Pseudomonadati</taxon>
        <taxon>Pseudomonadota</taxon>
        <taxon>Gammaproteobacteria</taxon>
        <taxon>Methylococcales</taxon>
        <taxon>Methylococcaceae</taxon>
        <taxon>Methylomarinum</taxon>
    </lineage>
</organism>
<dbReference type="InterPro" id="IPR043764">
    <property type="entry name" value="DUF5710"/>
</dbReference>
<dbReference type="EMBL" id="CP157744">
    <property type="protein sequence ID" value="XBS22664.1"/>
    <property type="molecule type" value="Genomic_DNA"/>
</dbReference>
<dbReference type="KEGG" id="mech:Q9L42_020335"/>
<protein>
    <submittedName>
        <fullName evidence="2">DUF5710 domain-containing protein</fullName>
    </submittedName>
</protein>
<dbReference type="RefSeq" id="WP_305910502.1">
    <property type="nucleotide sequence ID" value="NZ_CP157744.1"/>
</dbReference>
<keyword evidence="3" id="KW-1185">Reference proteome</keyword>
<feature type="domain" description="DUF5710" evidence="1">
    <location>
        <begin position="119"/>
        <end position="163"/>
    </location>
</feature>
<evidence type="ECO:0000259" key="1">
    <source>
        <dbReference type="Pfam" id="PF18974"/>
    </source>
</evidence>
<evidence type="ECO:0000313" key="2">
    <source>
        <dbReference type="EMBL" id="XBS22664.1"/>
    </source>
</evidence>
<keyword evidence="2" id="KW-0614">Plasmid</keyword>
<sequence>MTTKIRNQIVLTSATHYLVDSPWRSVDTRVFVVAEGACNDKTFGAILSNDPGLHSSADLFSEEHIHFDKAEYQSIRRALKKANEQNKVIDRRGESVSGYHPNLYEKLYRQLEEKYLGQKVYLNVSFEEKEAVKALGACWDGGARRWFVMSKSANFDQLTNWLPEEFCNLLSLA</sequence>